<evidence type="ECO:0000313" key="3">
    <source>
        <dbReference type="Proteomes" id="UP001286313"/>
    </source>
</evidence>
<dbReference type="EMBL" id="JAWQEG010001829">
    <property type="protein sequence ID" value="KAK3876395.1"/>
    <property type="molecule type" value="Genomic_DNA"/>
</dbReference>
<protein>
    <submittedName>
        <fullName evidence="2">Uncharacterized protein</fullName>
    </submittedName>
</protein>
<reference evidence="2" key="1">
    <citation type="submission" date="2023-10" db="EMBL/GenBank/DDBJ databases">
        <title>Genome assemblies of two species of porcelain crab, Petrolisthes cinctipes and Petrolisthes manimaculis (Anomura: Porcellanidae).</title>
        <authorList>
            <person name="Angst P."/>
        </authorList>
    </citation>
    <scope>NUCLEOTIDE SEQUENCE</scope>
    <source>
        <strain evidence="2">PB745_01</strain>
        <tissue evidence="2">Gill</tissue>
    </source>
</reference>
<evidence type="ECO:0000313" key="2">
    <source>
        <dbReference type="EMBL" id="KAK3876395.1"/>
    </source>
</evidence>
<gene>
    <name evidence="2" type="ORF">Pcinc_018828</name>
</gene>
<keyword evidence="3" id="KW-1185">Reference proteome</keyword>
<evidence type="ECO:0000256" key="1">
    <source>
        <dbReference type="ARBA" id="ARBA00006175"/>
    </source>
</evidence>
<proteinExistence type="inferred from homology"/>
<comment type="similarity">
    <text evidence="1">Belongs to the MIP/aquaporin (TC 1.A.8) family.</text>
</comment>
<comment type="caution">
    <text evidence="2">The sequence shown here is derived from an EMBL/GenBank/DDBJ whole genome shotgun (WGS) entry which is preliminary data.</text>
</comment>
<sequence length="123" mass="14047">MHPTFLPSSSLYPCTQPSYLPLPFTHAPNLPLPFTNPTFLPSPSLYPPNLPTFLFPLPTHSPHHHNNPAFTLSFPPSRPQCYIQQQHPPNVNYISKMGRKSFYHELIDYLSTWVCLLASPLPR</sequence>
<dbReference type="AlphaFoldDB" id="A0AAE1FMY8"/>
<dbReference type="Proteomes" id="UP001286313">
    <property type="component" value="Unassembled WGS sequence"/>
</dbReference>
<dbReference type="PROSITE" id="PS00221">
    <property type="entry name" value="MIP"/>
    <property type="match status" value="1"/>
</dbReference>
<accession>A0AAE1FMY8</accession>
<name>A0AAE1FMY8_PETCI</name>
<dbReference type="InterPro" id="IPR022357">
    <property type="entry name" value="MIP_CS"/>
</dbReference>
<organism evidence="2 3">
    <name type="scientific">Petrolisthes cinctipes</name>
    <name type="common">Flat porcelain crab</name>
    <dbReference type="NCBI Taxonomy" id="88211"/>
    <lineage>
        <taxon>Eukaryota</taxon>
        <taxon>Metazoa</taxon>
        <taxon>Ecdysozoa</taxon>
        <taxon>Arthropoda</taxon>
        <taxon>Crustacea</taxon>
        <taxon>Multicrustacea</taxon>
        <taxon>Malacostraca</taxon>
        <taxon>Eumalacostraca</taxon>
        <taxon>Eucarida</taxon>
        <taxon>Decapoda</taxon>
        <taxon>Pleocyemata</taxon>
        <taxon>Anomura</taxon>
        <taxon>Galatheoidea</taxon>
        <taxon>Porcellanidae</taxon>
        <taxon>Petrolisthes</taxon>
    </lineage>
</organism>